<dbReference type="Gene3D" id="1.10.1670.40">
    <property type="match status" value="2"/>
</dbReference>
<proteinExistence type="inferred from homology"/>
<dbReference type="GO" id="GO:0032993">
    <property type="term" value="C:protein-DNA complex"/>
    <property type="evidence" value="ECO:0007669"/>
    <property type="project" value="TreeGrafter"/>
</dbReference>
<dbReference type="PANTHER" id="PTHR43003:SF5">
    <property type="entry name" value="DNA-3-METHYLADENINE GLYCOSYLASE"/>
    <property type="match status" value="1"/>
</dbReference>
<dbReference type="SUPFAM" id="SSF48150">
    <property type="entry name" value="DNA-glycosylase"/>
    <property type="match status" value="2"/>
</dbReference>
<reference evidence="7 8" key="1">
    <citation type="submission" date="2010-10" db="EMBL/GenBank/DDBJ databases">
        <authorList>
            <consortium name="The Broad Institute Genome Sequencing Platform"/>
            <person name="Ward D."/>
            <person name="Earl A."/>
            <person name="Feldgarden M."/>
            <person name="Young S.K."/>
            <person name="Gargeya S."/>
            <person name="Zeng Q."/>
            <person name="Alvarado L."/>
            <person name="Berlin A."/>
            <person name="Bochicchio J."/>
            <person name="Chapman S.B."/>
            <person name="Chen Z."/>
            <person name="Freedman E."/>
            <person name="Gellesch M."/>
            <person name="Goldberg J."/>
            <person name="Griggs A."/>
            <person name="Gujja S."/>
            <person name="Heilman E."/>
            <person name="Heiman D."/>
            <person name="Howarth C."/>
            <person name="Mehta T."/>
            <person name="Neiman D."/>
            <person name="Pearson M."/>
            <person name="Roberts A."/>
            <person name="Saif S."/>
            <person name="Shea T."/>
            <person name="Shenoy N."/>
            <person name="Sisk P."/>
            <person name="Stolte C."/>
            <person name="Sykes S."/>
            <person name="White J."/>
            <person name="Yandava C."/>
            <person name="Allen-Vercoe E."/>
            <person name="Sibley C."/>
            <person name="Ambrose C.E."/>
            <person name="Strauss J."/>
            <person name="Daigneault M."/>
            <person name="Haas B."/>
            <person name="Nusbaum C."/>
            <person name="Birren B."/>
        </authorList>
    </citation>
    <scope>NUCLEOTIDE SEQUENCE [LARGE SCALE GENOMIC DNA]</scope>
    <source>
        <strain evidence="7 8">3_1_6</strain>
    </source>
</reference>
<dbReference type="eggNOG" id="COG0122">
    <property type="taxonomic scope" value="Bacteria"/>
</dbReference>
<dbReference type="InterPro" id="IPR003265">
    <property type="entry name" value="HhH-GPD_domain"/>
</dbReference>
<sequence>MAPLTEPAFARLRSVDPVLAEAAGDAAFELETDLFAALAKGIMEKGASDAFPFAWASLAAQIGEVSPERVLEAGSALEAFGKKTANALLGAAKAVRSGKIGMERLAALPDDEAVGALCSLRCVDVRLAVRVLIGVLRRPDVLRFDDEAVRSGLMRVHGPRSCTQEGFEAFRARHAPFGSAATLCLWESVERLRPVFPCGGEALDALKRRDKRLGRVIERLGPIRRGVEPDLFTALVDSVIAQQISGRAAQTISDRLHVLVGNFTPQGLAEADPSQIQQCGLSQRKVGYIQGIAREVASGALDLEALRHAPDEELIRKLSALNGIGVWTAEMLMIFSLCRPDVLSWGDLGIRRGMALLYGDRELTRERFERRRKRYSPYGSVVSLYLWSIAGMEEALAVKLPRG</sequence>
<keyword evidence="4" id="KW-0227">DNA damage</keyword>
<dbReference type="AlphaFoldDB" id="E5Y441"/>
<dbReference type="Gene3D" id="1.10.340.30">
    <property type="entry name" value="Hypothetical protein, domain 2"/>
    <property type="match status" value="2"/>
</dbReference>
<dbReference type="GO" id="GO:0006307">
    <property type="term" value="P:DNA alkylation repair"/>
    <property type="evidence" value="ECO:0007669"/>
    <property type="project" value="TreeGrafter"/>
</dbReference>
<organism evidence="7 8">
    <name type="scientific">Bilophila wadsworthia (strain 3_1_6)</name>
    <dbReference type="NCBI Taxonomy" id="563192"/>
    <lineage>
        <taxon>Bacteria</taxon>
        <taxon>Pseudomonadati</taxon>
        <taxon>Thermodesulfobacteriota</taxon>
        <taxon>Desulfovibrionia</taxon>
        <taxon>Desulfovibrionales</taxon>
        <taxon>Desulfovibrionaceae</taxon>
        <taxon>Bilophila</taxon>
    </lineage>
</organism>
<dbReference type="CDD" id="cd00056">
    <property type="entry name" value="ENDO3c"/>
    <property type="match status" value="1"/>
</dbReference>
<dbReference type="GO" id="GO:0008725">
    <property type="term" value="F:DNA-3-methyladenine glycosylase activity"/>
    <property type="evidence" value="ECO:0007669"/>
    <property type="project" value="TreeGrafter"/>
</dbReference>
<keyword evidence="5" id="KW-0234">DNA repair</keyword>
<feature type="domain" description="HhH-GPD" evidence="6">
    <location>
        <begin position="240"/>
        <end position="391"/>
    </location>
</feature>
<dbReference type="InterPro" id="IPR051912">
    <property type="entry name" value="Alkylbase_DNA_Glycosylase/TA"/>
</dbReference>
<keyword evidence="8" id="KW-1185">Reference proteome</keyword>
<dbReference type="EMBL" id="ADCP02000001">
    <property type="protein sequence ID" value="EFV45241.1"/>
    <property type="molecule type" value="Genomic_DNA"/>
</dbReference>
<dbReference type="SMART" id="SM00478">
    <property type="entry name" value="ENDO3c"/>
    <property type="match status" value="1"/>
</dbReference>
<evidence type="ECO:0000256" key="2">
    <source>
        <dbReference type="ARBA" id="ARBA00010817"/>
    </source>
</evidence>
<comment type="similarity">
    <text evidence="2">Belongs to the alkylbase DNA glycosidase AlkA family.</text>
</comment>
<dbReference type="GO" id="GO:0043916">
    <property type="term" value="F:DNA-7-methylguanine glycosylase activity"/>
    <property type="evidence" value="ECO:0007669"/>
    <property type="project" value="TreeGrafter"/>
</dbReference>
<name>E5Y441_BILW3</name>
<dbReference type="InterPro" id="IPR011257">
    <property type="entry name" value="DNA_glycosylase"/>
</dbReference>
<evidence type="ECO:0000256" key="1">
    <source>
        <dbReference type="ARBA" id="ARBA00000086"/>
    </source>
</evidence>
<reference evidence="7 8" key="2">
    <citation type="submission" date="2013-04" db="EMBL/GenBank/DDBJ databases">
        <title>The Genome Sequence of Bilophila wadsworthia 3_1_6.</title>
        <authorList>
            <consortium name="The Broad Institute Genomics Platform"/>
            <person name="Earl A."/>
            <person name="Ward D."/>
            <person name="Feldgarden M."/>
            <person name="Gevers D."/>
            <person name="Sibley C."/>
            <person name="Strauss J."/>
            <person name="Allen-Vercoe E."/>
            <person name="Walker B."/>
            <person name="Young S."/>
            <person name="Zeng Q."/>
            <person name="Gargeya S."/>
            <person name="Fitzgerald M."/>
            <person name="Haas B."/>
            <person name="Abouelleil A."/>
            <person name="Allen A.W."/>
            <person name="Alvarado L."/>
            <person name="Arachchi H.M."/>
            <person name="Berlin A.M."/>
            <person name="Chapman S.B."/>
            <person name="Gainer-Dewar J."/>
            <person name="Goldberg J."/>
            <person name="Griggs A."/>
            <person name="Gujja S."/>
            <person name="Hansen M."/>
            <person name="Howarth C."/>
            <person name="Imamovic A."/>
            <person name="Ireland A."/>
            <person name="Larimer J."/>
            <person name="McCowan C."/>
            <person name="Murphy C."/>
            <person name="Pearson M."/>
            <person name="Poon T.W."/>
            <person name="Priest M."/>
            <person name="Roberts A."/>
            <person name="Saif S."/>
            <person name="Shea T."/>
            <person name="Sisk P."/>
            <person name="Sykes S."/>
            <person name="Wortman J."/>
            <person name="Nusbaum C."/>
            <person name="Birren B."/>
        </authorList>
    </citation>
    <scope>NUCLEOTIDE SEQUENCE [LARGE SCALE GENOMIC DNA]</scope>
    <source>
        <strain evidence="7 8">3_1_6</strain>
    </source>
</reference>
<dbReference type="FunFam" id="1.10.340.30:FF:000004">
    <property type="entry name" value="DNA-3-methyladenine glycosylase II"/>
    <property type="match status" value="1"/>
</dbReference>
<comment type="caution">
    <text evidence="7">The sequence shown here is derived from an EMBL/GenBank/DDBJ whole genome shotgun (WGS) entry which is preliminary data.</text>
</comment>
<dbReference type="GeneID" id="78087867"/>
<evidence type="ECO:0000256" key="4">
    <source>
        <dbReference type="ARBA" id="ARBA00022763"/>
    </source>
</evidence>
<dbReference type="GO" id="GO:0032131">
    <property type="term" value="F:alkylated DNA binding"/>
    <property type="evidence" value="ECO:0007669"/>
    <property type="project" value="TreeGrafter"/>
</dbReference>
<dbReference type="EC" id="3.2.2.21" evidence="3"/>
<dbReference type="RefSeq" id="WP_005025577.1">
    <property type="nucleotide sequence ID" value="NZ_KE150238.1"/>
</dbReference>
<dbReference type="PANTHER" id="PTHR43003">
    <property type="entry name" value="DNA-3-METHYLADENINE GLYCOSYLASE"/>
    <property type="match status" value="1"/>
</dbReference>
<dbReference type="Proteomes" id="UP000006034">
    <property type="component" value="Unassembled WGS sequence"/>
</dbReference>
<gene>
    <name evidence="7" type="ORF">HMPREF0179_00952</name>
</gene>
<dbReference type="GO" id="GO:0005737">
    <property type="term" value="C:cytoplasm"/>
    <property type="evidence" value="ECO:0007669"/>
    <property type="project" value="TreeGrafter"/>
</dbReference>
<evidence type="ECO:0000256" key="5">
    <source>
        <dbReference type="ARBA" id="ARBA00023204"/>
    </source>
</evidence>
<evidence type="ECO:0000256" key="3">
    <source>
        <dbReference type="ARBA" id="ARBA00012000"/>
    </source>
</evidence>
<dbReference type="GO" id="GO:0006285">
    <property type="term" value="P:base-excision repair, AP site formation"/>
    <property type="evidence" value="ECO:0007669"/>
    <property type="project" value="TreeGrafter"/>
</dbReference>
<evidence type="ECO:0000259" key="6">
    <source>
        <dbReference type="SMART" id="SM00478"/>
    </source>
</evidence>
<dbReference type="HOGENOM" id="CLU_682696_0_0_7"/>
<dbReference type="STRING" id="563192.HMPREF0179_00952"/>
<evidence type="ECO:0000313" key="7">
    <source>
        <dbReference type="EMBL" id="EFV45241.1"/>
    </source>
</evidence>
<dbReference type="Pfam" id="PF00730">
    <property type="entry name" value="HhH-GPD"/>
    <property type="match status" value="1"/>
</dbReference>
<protein>
    <recommendedName>
        <fullName evidence="3">DNA-3-methyladenine glycosylase II</fullName>
        <ecNumber evidence="3">3.2.2.21</ecNumber>
    </recommendedName>
</protein>
<accession>E5Y441</accession>
<comment type="catalytic activity">
    <reaction evidence="1">
        <text>Hydrolysis of alkylated DNA, releasing 3-methyladenine, 3-methylguanine, 7-methylguanine and 7-methyladenine.</text>
        <dbReference type="EC" id="3.2.2.21"/>
    </reaction>
</comment>
<evidence type="ECO:0000313" key="8">
    <source>
        <dbReference type="Proteomes" id="UP000006034"/>
    </source>
</evidence>